<dbReference type="InterPro" id="IPR003439">
    <property type="entry name" value="ABC_transporter-like_ATP-bd"/>
</dbReference>
<dbReference type="AlphaFoldDB" id="A0A8J6HZE5"/>
<dbReference type="InterPro" id="IPR027417">
    <property type="entry name" value="P-loop_NTPase"/>
</dbReference>
<dbReference type="GO" id="GO:0016887">
    <property type="term" value="F:ATP hydrolysis activity"/>
    <property type="evidence" value="ECO:0007669"/>
    <property type="project" value="InterPro"/>
</dbReference>
<gene>
    <name evidence="4" type="ORF">G5B42_04075</name>
</gene>
<dbReference type="SUPFAM" id="SSF52540">
    <property type="entry name" value="P-loop containing nucleoside triphosphate hydrolases"/>
    <property type="match status" value="1"/>
</dbReference>
<protein>
    <submittedName>
        <fullName evidence="4">ABC transporter ATP-binding protein</fullName>
    </submittedName>
</protein>
<keyword evidence="1" id="KW-0547">Nucleotide-binding</keyword>
<proteinExistence type="predicted"/>
<evidence type="ECO:0000313" key="4">
    <source>
        <dbReference type="EMBL" id="MBA2132720.1"/>
    </source>
</evidence>
<sequence>MLENLVKRYHLTKALDGVNLSIDRGKVVGLLGPNGSGKTTLLKIVAGLRRPSRGQVRVFGMIPGPETKKRVAFLPEVNTFYNWMTVDDLLEFVKSFHPDLDLEKADSLKSFMNLKGEVKIGALSKGQQARLKLIVGLSRQAELMLLDEPLAGIDPPSRAKILHALVGEFRQEGQTIVISTHEVKEAEPIFDHVVFLREGRIALEGEAETLREETGRSMEELFEEVLA</sequence>
<dbReference type="Proteomes" id="UP000657177">
    <property type="component" value="Unassembled WGS sequence"/>
</dbReference>
<accession>A0A8J6HZE5</accession>
<dbReference type="PANTHER" id="PTHR43158:SF1">
    <property type="entry name" value="ABC TRANSPORTER, ATP-BINDING PROTEIN"/>
    <property type="match status" value="1"/>
</dbReference>
<dbReference type="EMBL" id="JAAKDE010000007">
    <property type="protein sequence ID" value="MBA2132720.1"/>
    <property type="molecule type" value="Genomic_DNA"/>
</dbReference>
<dbReference type="InterPro" id="IPR017871">
    <property type="entry name" value="ABC_transporter-like_CS"/>
</dbReference>
<dbReference type="PROSITE" id="PS50893">
    <property type="entry name" value="ABC_TRANSPORTER_2"/>
    <property type="match status" value="1"/>
</dbReference>
<reference evidence="4" key="1">
    <citation type="submission" date="2020-06" db="EMBL/GenBank/DDBJ databases">
        <title>Novel chitinolytic bacterium.</title>
        <authorList>
            <person name="Ungkulpasvich U."/>
            <person name="Kosugi A."/>
            <person name="Uke A."/>
        </authorList>
    </citation>
    <scope>NUCLEOTIDE SEQUENCE</scope>
    <source>
        <strain evidence="4">UUS1-1</strain>
    </source>
</reference>
<feature type="domain" description="ABC transporter" evidence="3">
    <location>
        <begin position="1"/>
        <end position="223"/>
    </location>
</feature>
<dbReference type="Pfam" id="PF00005">
    <property type="entry name" value="ABC_tran"/>
    <property type="match status" value="1"/>
</dbReference>
<evidence type="ECO:0000256" key="1">
    <source>
        <dbReference type="ARBA" id="ARBA00022741"/>
    </source>
</evidence>
<evidence type="ECO:0000259" key="3">
    <source>
        <dbReference type="PROSITE" id="PS50893"/>
    </source>
</evidence>
<dbReference type="InterPro" id="IPR003593">
    <property type="entry name" value="AAA+_ATPase"/>
</dbReference>
<dbReference type="SMART" id="SM00382">
    <property type="entry name" value="AAA"/>
    <property type="match status" value="1"/>
</dbReference>
<name>A0A8J6HZE5_9FIRM</name>
<comment type="caution">
    <text evidence="4">The sequence shown here is derived from an EMBL/GenBank/DDBJ whole genome shotgun (WGS) entry which is preliminary data.</text>
</comment>
<dbReference type="GO" id="GO:0005524">
    <property type="term" value="F:ATP binding"/>
    <property type="evidence" value="ECO:0007669"/>
    <property type="project" value="UniProtKB-KW"/>
</dbReference>
<dbReference type="Gene3D" id="3.40.50.300">
    <property type="entry name" value="P-loop containing nucleotide triphosphate hydrolases"/>
    <property type="match status" value="1"/>
</dbReference>
<dbReference type="PROSITE" id="PS00211">
    <property type="entry name" value="ABC_TRANSPORTER_1"/>
    <property type="match status" value="1"/>
</dbReference>
<keyword evidence="5" id="KW-1185">Reference proteome</keyword>
<keyword evidence="2 4" id="KW-0067">ATP-binding</keyword>
<dbReference type="CDD" id="cd03230">
    <property type="entry name" value="ABC_DR_subfamily_A"/>
    <property type="match status" value="1"/>
</dbReference>
<evidence type="ECO:0000256" key="2">
    <source>
        <dbReference type="ARBA" id="ARBA00022840"/>
    </source>
</evidence>
<organism evidence="4 5">
    <name type="scientific">Capillibacterium thermochitinicola</name>
    <dbReference type="NCBI Taxonomy" id="2699427"/>
    <lineage>
        <taxon>Bacteria</taxon>
        <taxon>Bacillati</taxon>
        <taxon>Bacillota</taxon>
        <taxon>Capillibacterium</taxon>
    </lineage>
</organism>
<dbReference type="PANTHER" id="PTHR43158">
    <property type="entry name" value="SKFA PEPTIDE EXPORT ATP-BINDING PROTEIN SKFE"/>
    <property type="match status" value="1"/>
</dbReference>
<evidence type="ECO:0000313" key="5">
    <source>
        <dbReference type="Proteomes" id="UP000657177"/>
    </source>
</evidence>